<proteinExistence type="predicted"/>
<dbReference type="InterPro" id="IPR013887">
    <property type="entry name" value="UPF0592"/>
</dbReference>
<feature type="region of interest" description="Disordered" evidence="1">
    <location>
        <begin position="807"/>
        <end position="923"/>
    </location>
</feature>
<gene>
    <name evidence="2" type="ORF">NKR19_g6417</name>
</gene>
<feature type="compositionally biased region" description="Polar residues" evidence="1">
    <location>
        <begin position="866"/>
        <end position="876"/>
    </location>
</feature>
<evidence type="ECO:0000256" key="1">
    <source>
        <dbReference type="SAM" id="MobiDB-lite"/>
    </source>
</evidence>
<feature type="region of interest" description="Disordered" evidence="1">
    <location>
        <begin position="681"/>
        <end position="709"/>
    </location>
</feature>
<dbReference type="EMBL" id="JANBVN010000098">
    <property type="protein sequence ID" value="KAJ9144434.1"/>
    <property type="molecule type" value="Genomic_DNA"/>
</dbReference>
<evidence type="ECO:0000313" key="3">
    <source>
        <dbReference type="Proteomes" id="UP001174691"/>
    </source>
</evidence>
<feature type="compositionally biased region" description="Low complexity" evidence="1">
    <location>
        <begin position="689"/>
        <end position="704"/>
    </location>
</feature>
<dbReference type="AlphaFoldDB" id="A0AA38VT64"/>
<evidence type="ECO:0000313" key="2">
    <source>
        <dbReference type="EMBL" id="KAJ9144434.1"/>
    </source>
</evidence>
<name>A0AA38VT64_9PEZI</name>
<dbReference type="PANTHER" id="PTHR37988">
    <property type="entry name" value="UPF0592 MEMBRANE PROTEIN C7D4.03C"/>
    <property type="match status" value="1"/>
</dbReference>
<reference evidence="2" key="1">
    <citation type="submission" date="2022-07" db="EMBL/GenBank/DDBJ databases">
        <title>Fungi with potential for degradation of polypropylene.</title>
        <authorList>
            <person name="Gostincar C."/>
        </authorList>
    </citation>
    <scope>NUCLEOTIDE SEQUENCE</scope>
    <source>
        <strain evidence="2">EXF-13287</strain>
    </source>
</reference>
<feature type="compositionally biased region" description="Low complexity" evidence="1">
    <location>
        <begin position="770"/>
        <end position="785"/>
    </location>
</feature>
<feature type="compositionally biased region" description="Low complexity" evidence="1">
    <location>
        <begin position="888"/>
        <end position="906"/>
    </location>
</feature>
<feature type="region of interest" description="Disordered" evidence="1">
    <location>
        <begin position="938"/>
        <end position="983"/>
    </location>
</feature>
<keyword evidence="3" id="KW-1185">Reference proteome</keyword>
<feature type="compositionally biased region" description="Polar residues" evidence="1">
    <location>
        <begin position="829"/>
        <end position="843"/>
    </location>
</feature>
<sequence length="1047" mass="114778">MPHPTSRDPLWATFRKLETDYAAFAGKTSTAAKMSAVRSTLLPFLRSTAGHPSNCNRAVLAPEDVDRRAAILNQWWNGLLEMLDTGSQSVMAGMRVHSNLAFNAPNHMNNLQPVPGVDRPTLLEATTMIMMRPEWRLSTTYFQPLVERSPTEIVRPRSSTQSTTDTDDQSAWALSRDGAEVMIESAEHNVRTMFVTNLVTQMALVVDKMSMRHAPTSLVNWSGKACAYAFFFAPGIADILVRLWGLRADLVRRVADSFNLPRRSRGGESEDIVALFPPNMHGLGWTSVKTMTDRLRSAAKLPLLAAKIQWHGPWVSRWRGADTDLLFIFCKYYHVLAEEFMPPGCDHLPLAEKARAPAFVLLHAQLLANLDGSIQRQGPVDGLAGLPPLAADGLYGADASMSALSLPPYNLMKGMAENRLVILLKDMLADNTVGVPQGAKLTFAEAFMAVTKSATKRTSRYEHTSIFMLCDFLEEVLMTYNYYQHGVNNSYATSPREAEGFPLFDPSVELRPSKEVDFVDWQFWVDVCKLMLDSNNTMAEIRVISFVYMLWDAIVAEPSRKKALVIDWLLSESTFDRFFNNWCPMVRAYYMRLLCWRICRDSGSANELDEQIFLLAARRLEKTWAHYLWMKQNFEEGKSLPPSTAPCYPTPGKRFMIIRTEVQTPQPGLFVGFDQFPSGGLSAPPEGVPYTGPAPTTADATTRTDSPSKKKWSLIGKVLSMTAGAAAGVNMAGGNLRRTWDSDELDQVRKETAASRTAARGPPPPPKQISTTVTSSAESTSSTGSAPIFDEIQYQFRFTLTWQNHATTAAGPPRDRVLTRPRLPALAQSRVTTRLASRGNQATDRTETPSPPAAAGLPPATARTTGSVAQARNSEPSVAEGIPPVRPSRPALATRSRSTSTSSAGSVEYSPPETAISFSDSPNLDLTTLTIRPVRASFASDRSPSASRSSSFSSSSARSSRDESYTPTVGSGDDASGPPVNPLRPEGIYVSNATYAGRALAEWGIVVAECNSFVERRRDEGVLGLGEVEVPSLSVEGLGMRGFAGRA</sequence>
<feature type="region of interest" description="Disordered" evidence="1">
    <location>
        <begin position="736"/>
        <end position="786"/>
    </location>
</feature>
<dbReference type="PANTHER" id="PTHR37988:SF1">
    <property type="entry name" value="UPF0592 MEMBRANE PROTEIN C7D4.03C"/>
    <property type="match status" value="1"/>
</dbReference>
<dbReference type="Pfam" id="PF08578">
    <property type="entry name" value="DUF1765"/>
    <property type="match status" value="1"/>
</dbReference>
<feature type="compositionally biased region" description="Low complexity" evidence="1">
    <location>
        <begin position="853"/>
        <end position="865"/>
    </location>
</feature>
<feature type="compositionally biased region" description="Low complexity" evidence="1">
    <location>
        <begin position="938"/>
        <end position="958"/>
    </location>
</feature>
<organism evidence="2 3">
    <name type="scientific">Coniochaeta hoffmannii</name>
    <dbReference type="NCBI Taxonomy" id="91930"/>
    <lineage>
        <taxon>Eukaryota</taxon>
        <taxon>Fungi</taxon>
        <taxon>Dikarya</taxon>
        <taxon>Ascomycota</taxon>
        <taxon>Pezizomycotina</taxon>
        <taxon>Sordariomycetes</taxon>
        <taxon>Sordariomycetidae</taxon>
        <taxon>Coniochaetales</taxon>
        <taxon>Coniochaetaceae</taxon>
        <taxon>Coniochaeta</taxon>
    </lineage>
</organism>
<comment type="caution">
    <text evidence="2">The sequence shown here is derived from an EMBL/GenBank/DDBJ whole genome shotgun (WGS) entry which is preliminary data.</text>
</comment>
<feature type="compositionally biased region" description="Basic and acidic residues" evidence="1">
    <location>
        <begin position="738"/>
        <end position="753"/>
    </location>
</feature>
<protein>
    <submittedName>
        <fullName evidence="2">DUF1765-domain-containing protein</fullName>
    </submittedName>
</protein>
<accession>A0AA38VT64</accession>
<dbReference type="Proteomes" id="UP001174691">
    <property type="component" value="Unassembled WGS sequence"/>
</dbReference>